<organism evidence="1 2">
    <name type="scientific">Wuchereria bancrofti</name>
    <dbReference type="NCBI Taxonomy" id="6293"/>
    <lineage>
        <taxon>Eukaryota</taxon>
        <taxon>Metazoa</taxon>
        <taxon>Ecdysozoa</taxon>
        <taxon>Nematoda</taxon>
        <taxon>Chromadorea</taxon>
        <taxon>Rhabditida</taxon>
        <taxon>Spirurina</taxon>
        <taxon>Spiruromorpha</taxon>
        <taxon>Filarioidea</taxon>
        <taxon>Onchocercidae</taxon>
        <taxon>Wuchereria</taxon>
    </lineage>
</organism>
<evidence type="ECO:0000313" key="1">
    <source>
        <dbReference type="Proteomes" id="UP000093561"/>
    </source>
</evidence>
<dbReference type="AlphaFoldDB" id="A0AAF5PWG2"/>
<dbReference type="WBParaSite" id="mrna-Wban_06902">
    <property type="protein sequence ID" value="mrna-Wban_06902"/>
    <property type="gene ID" value="Wban_06902"/>
</dbReference>
<protein>
    <submittedName>
        <fullName evidence="2">Uncharacterized protein</fullName>
    </submittedName>
</protein>
<reference evidence="1" key="2">
    <citation type="journal article" date="2016" name="Mol. Ecol.">
        <title>Population genomics of the filarial nematode parasite Wuchereria bancrofti from mosquitoes.</title>
        <authorList>
            <person name="Small S.T."/>
            <person name="Reimer L.J."/>
            <person name="Tisch D.J."/>
            <person name="King C.L."/>
            <person name="Christensen B.M."/>
            <person name="Siba P.M."/>
            <person name="Kazura J.W."/>
            <person name="Serre D."/>
            <person name="Zimmerman P.A."/>
        </authorList>
    </citation>
    <scope>NUCLEOTIDE SEQUENCE</scope>
    <source>
        <strain evidence="1">pt0022</strain>
    </source>
</reference>
<proteinExistence type="predicted"/>
<evidence type="ECO:0000313" key="2">
    <source>
        <dbReference type="WBParaSite" id="mrna-Wban_06902"/>
    </source>
</evidence>
<name>A0AAF5PWG2_WUCBA</name>
<sequence length="61" mass="7046">MRHNVFIRTRPQKHKVMIDAVDSLFISCVLRLANHSEARADMSLGTDDTLPVFNTYLLMQK</sequence>
<reference evidence="1" key="1">
    <citation type="submission" date="2015-03" db="EMBL/GenBank/DDBJ databases">
        <title>Wuchereria bancrofti Genome Sequencing Papua New Guinea Strain.</title>
        <authorList>
            <person name="Small S.T."/>
            <person name="Serre D."/>
            <person name="Zimmerman P.A."/>
        </authorList>
    </citation>
    <scope>NUCLEOTIDE SEQUENCE [LARGE SCALE GENOMIC DNA]</scope>
    <source>
        <strain evidence="1">pt0022</strain>
    </source>
</reference>
<reference evidence="2" key="3">
    <citation type="submission" date="2024-02" db="UniProtKB">
        <authorList>
            <consortium name="WormBaseParasite"/>
        </authorList>
    </citation>
    <scope>IDENTIFICATION</scope>
    <source>
        <strain evidence="2">pt0022</strain>
    </source>
</reference>
<dbReference type="Proteomes" id="UP000093561">
    <property type="component" value="Unassembled WGS sequence"/>
</dbReference>
<accession>A0AAF5PWG2</accession>